<proteinExistence type="predicted"/>
<dbReference type="InterPro" id="IPR012218">
    <property type="entry name" value="Cyt_c_BACSU-c550-type"/>
</dbReference>
<accession>A0A4R2BI68</accession>
<organism evidence="10 11">
    <name type="scientific">Mesobacillus foraminis</name>
    <dbReference type="NCBI Taxonomy" id="279826"/>
    <lineage>
        <taxon>Bacteria</taxon>
        <taxon>Bacillati</taxon>
        <taxon>Bacillota</taxon>
        <taxon>Bacilli</taxon>
        <taxon>Bacillales</taxon>
        <taxon>Bacillaceae</taxon>
        <taxon>Mesobacillus</taxon>
    </lineage>
</organism>
<feature type="binding site" description="axial binding residue" evidence="7">
    <location>
        <position position="84"/>
    </location>
    <ligand>
        <name>heme c</name>
        <dbReference type="ChEBI" id="CHEBI:61717"/>
    </ligand>
    <ligandPart>
        <name>Fe</name>
        <dbReference type="ChEBI" id="CHEBI:18248"/>
    </ligandPart>
</feature>
<dbReference type="RefSeq" id="WP_121611032.1">
    <property type="nucleotide sequence ID" value="NZ_CP033044.1"/>
</dbReference>
<dbReference type="SUPFAM" id="SSF46626">
    <property type="entry name" value="Cytochrome c"/>
    <property type="match status" value="1"/>
</dbReference>
<dbReference type="GO" id="GO:0009055">
    <property type="term" value="F:electron transfer activity"/>
    <property type="evidence" value="ECO:0007669"/>
    <property type="project" value="InterPro"/>
</dbReference>
<keyword evidence="3 7" id="KW-0479">Metal-binding</keyword>
<evidence type="ECO:0000256" key="5">
    <source>
        <dbReference type="ARBA" id="ARBA00023004"/>
    </source>
</evidence>
<evidence type="ECO:0000256" key="1">
    <source>
        <dbReference type="ARBA" id="ARBA00022448"/>
    </source>
</evidence>
<dbReference type="PANTHER" id="PTHR37823">
    <property type="entry name" value="CYTOCHROME C-553-LIKE"/>
    <property type="match status" value="1"/>
</dbReference>
<dbReference type="InterPro" id="IPR051811">
    <property type="entry name" value="Cytochrome_c550/c551-like"/>
</dbReference>
<evidence type="ECO:0000256" key="3">
    <source>
        <dbReference type="ARBA" id="ARBA00022723"/>
    </source>
</evidence>
<feature type="binding site" description="covalent" evidence="6">
    <location>
        <position position="48"/>
    </location>
    <ligand>
        <name>heme c</name>
        <dbReference type="ChEBI" id="CHEBI:61717"/>
    </ligand>
</feature>
<keyword evidence="5 7" id="KW-0408">Iron</keyword>
<dbReference type="InterPro" id="IPR054782">
    <property type="entry name" value="Cytochro_C551"/>
</dbReference>
<protein>
    <submittedName>
        <fullName evidence="10">Cytochrome c551</fullName>
    </submittedName>
</protein>
<gene>
    <name evidence="10" type="ORF">EV146_103284</name>
</gene>
<dbReference type="InterPro" id="IPR036909">
    <property type="entry name" value="Cyt_c-like_dom_sf"/>
</dbReference>
<feature type="binding site" description="axial binding residue" evidence="7">
    <location>
        <position position="49"/>
    </location>
    <ligand>
        <name>heme c</name>
        <dbReference type="ChEBI" id="CHEBI:61717"/>
    </ligand>
    <ligandPart>
        <name>Fe</name>
        <dbReference type="ChEBI" id="CHEBI:18248"/>
    </ligandPart>
</feature>
<dbReference type="GO" id="GO:0020037">
    <property type="term" value="F:heme binding"/>
    <property type="evidence" value="ECO:0007669"/>
    <property type="project" value="InterPro"/>
</dbReference>
<evidence type="ECO:0000256" key="2">
    <source>
        <dbReference type="ARBA" id="ARBA00022617"/>
    </source>
</evidence>
<feature type="binding site" description="covalent" evidence="6">
    <location>
        <position position="45"/>
    </location>
    <ligand>
        <name>heme c</name>
        <dbReference type="ChEBI" id="CHEBI:61717"/>
    </ligand>
</feature>
<reference evidence="10 11" key="1">
    <citation type="journal article" date="2015" name="Stand. Genomic Sci.">
        <title>Genomic Encyclopedia of Bacterial and Archaeal Type Strains, Phase III: the genomes of soil and plant-associated and newly described type strains.</title>
        <authorList>
            <person name="Whitman W.B."/>
            <person name="Woyke T."/>
            <person name="Klenk H.P."/>
            <person name="Zhou Y."/>
            <person name="Lilburn T.G."/>
            <person name="Beck B.J."/>
            <person name="De Vos P."/>
            <person name="Vandamme P."/>
            <person name="Eisen J.A."/>
            <person name="Garrity G."/>
            <person name="Hugenholtz P."/>
            <person name="Kyrpides N.C."/>
        </authorList>
    </citation>
    <scope>NUCLEOTIDE SEQUENCE [LARGE SCALE GENOMIC DNA]</scope>
    <source>
        <strain evidence="10 11">CV53</strain>
    </source>
</reference>
<dbReference type="InterPro" id="IPR009056">
    <property type="entry name" value="Cyt_c-like_dom"/>
</dbReference>
<name>A0A4R2BI68_9BACI</name>
<evidence type="ECO:0000256" key="6">
    <source>
        <dbReference type="PIRSR" id="PIRSR000025-1"/>
    </source>
</evidence>
<keyword evidence="2 6" id="KW-0349">Heme</keyword>
<dbReference type="Proteomes" id="UP000295689">
    <property type="component" value="Unassembled WGS sequence"/>
</dbReference>
<keyword evidence="8" id="KW-0732">Signal</keyword>
<feature type="signal peptide" evidence="8">
    <location>
        <begin position="1"/>
        <end position="17"/>
    </location>
</feature>
<dbReference type="PIRSF" id="PIRSF000025">
    <property type="entry name" value="Cytc_Bsub_c550"/>
    <property type="match status" value="1"/>
</dbReference>
<evidence type="ECO:0000256" key="8">
    <source>
        <dbReference type="SAM" id="SignalP"/>
    </source>
</evidence>
<dbReference type="PROSITE" id="PS51007">
    <property type="entry name" value="CYTC"/>
    <property type="match status" value="1"/>
</dbReference>
<feature type="domain" description="Cytochrome c" evidence="9">
    <location>
        <begin position="32"/>
        <end position="105"/>
    </location>
</feature>
<dbReference type="GO" id="GO:0005506">
    <property type="term" value="F:iron ion binding"/>
    <property type="evidence" value="ECO:0007669"/>
    <property type="project" value="InterPro"/>
</dbReference>
<dbReference type="NCBIfam" id="NF045774">
    <property type="entry name" value="cytochro_C551"/>
    <property type="match status" value="1"/>
</dbReference>
<evidence type="ECO:0000313" key="11">
    <source>
        <dbReference type="Proteomes" id="UP000295689"/>
    </source>
</evidence>
<dbReference type="GO" id="GO:0016020">
    <property type="term" value="C:membrane"/>
    <property type="evidence" value="ECO:0007669"/>
    <property type="project" value="InterPro"/>
</dbReference>
<feature type="chain" id="PRO_5020686112" evidence="8">
    <location>
        <begin position="18"/>
        <end position="105"/>
    </location>
</feature>
<evidence type="ECO:0000256" key="4">
    <source>
        <dbReference type="ARBA" id="ARBA00022982"/>
    </source>
</evidence>
<dbReference type="Gene3D" id="1.10.760.10">
    <property type="entry name" value="Cytochrome c-like domain"/>
    <property type="match status" value="1"/>
</dbReference>
<evidence type="ECO:0000259" key="9">
    <source>
        <dbReference type="PROSITE" id="PS51007"/>
    </source>
</evidence>
<keyword evidence="4" id="KW-0249">Electron transport</keyword>
<comment type="PTM">
    <text evidence="6">Binds 1 heme c group covalently per subunit.</text>
</comment>
<dbReference type="OrthoDB" id="7933886at2"/>
<comment type="caution">
    <text evidence="10">The sequence shown here is derived from an EMBL/GenBank/DDBJ whole genome shotgun (WGS) entry which is preliminary data.</text>
</comment>
<dbReference type="EMBL" id="SLVV01000003">
    <property type="protein sequence ID" value="TCN26761.1"/>
    <property type="molecule type" value="Genomic_DNA"/>
</dbReference>
<dbReference type="PANTHER" id="PTHR37823:SF4">
    <property type="entry name" value="MENAQUINOL-CYTOCHROME C REDUCTASE CYTOCHROME B_C SUBUNIT"/>
    <property type="match status" value="1"/>
</dbReference>
<keyword evidence="1" id="KW-0813">Transport</keyword>
<evidence type="ECO:0000313" key="10">
    <source>
        <dbReference type="EMBL" id="TCN26761.1"/>
    </source>
</evidence>
<keyword evidence="11" id="KW-1185">Reference proteome</keyword>
<evidence type="ECO:0000256" key="7">
    <source>
        <dbReference type="PIRSR" id="PIRSR000025-2"/>
    </source>
</evidence>
<sequence length="105" mass="10495">MKKKFFALLMGASLALAACGGGGGDEAGNDTAGAGDPEKLYNQKCSGCHGGELQGGAGPELAHIGSKYTQEDIEGIIKNGQGAMPKGLLTGEDASAVAEWLAGKK</sequence>
<dbReference type="Pfam" id="PF13442">
    <property type="entry name" value="Cytochrome_CBB3"/>
    <property type="match status" value="1"/>
</dbReference>
<dbReference type="AlphaFoldDB" id="A0A4R2BI68"/>
<dbReference type="PROSITE" id="PS51257">
    <property type="entry name" value="PROKAR_LIPOPROTEIN"/>
    <property type="match status" value="1"/>
</dbReference>